<dbReference type="PANTHER" id="PTHR11102:SF160">
    <property type="entry name" value="ERAD-ASSOCIATED E3 UBIQUITIN-PROTEIN LIGASE COMPONENT HRD3"/>
    <property type="match status" value="1"/>
</dbReference>
<comment type="caution">
    <text evidence="1">The sequence shown here is derived from an EMBL/GenBank/DDBJ whole genome shotgun (WGS) entry which is preliminary data.</text>
</comment>
<dbReference type="InterPro" id="IPR006597">
    <property type="entry name" value="Sel1-like"/>
</dbReference>
<dbReference type="InterPro" id="IPR011990">
    <property type="entry name" value="TPR-like_helical_dom_sf"/>
</dbReference>
<accession>A0A0F9VBZ0</accession>
<evidence type="ECO:0008006" key="2">
    <source>
        <dbReference type="Google" id="ProtNLM"/>
    </source>
</evidence>
<organism evidence="1">
    <name type="scientific">marine sediment metagenome</name>
    <dbReference type="NCBI Taxonomy" id="412755"/>
    <lineage>
        <taxon>unclassified sequences</taxon>
        <taxon>metagenomes</taxon>
        <taxon>ecological metagenomes</taxon>
    </lineage>
</organism>
<gene>
    <name evidence="1" type="ORF">LCGC14_0503090</name>
</gene>
<protein>
    <recommendedName>
        <fullName evidence="2">Sel1 repeat family protein</fullName>
    </recommendedName>
</protein>
<reference evidence="1" key="1">
    <citation type="journal article" date="2015" name="Nature">
        <title>Complex archaea that bridge the gap between prokaryotes and eukaryotes.</title>
        <authorList>
            <person name="Spang A."/>
            <person name="Saw J.H."/>
            <person name="Jorgensen S.L."/>
            <person name="Zaremba-Niedzwiedzka K."/>
            <person name="Martijn J."/>
            <person name="Lind A.E."/>
            <person name="van Eijk R."/>
            <person name="Schleper C."/>
            <person name="Guy L."/>
            <person name="Ettema T.J."/>
        </authorList>
    </citation>
    <scope>NUCLEOTIDE SEQUENCE</scope>
</reference>
<dbReference type="AlphaFoldDB" id="A0A0F9VBZ0"/>
<sequence length="250" mass="28328">MARPGSFAADDWPVPHEHGLATCHDNGKKLQAMKIFSCTVLAVAMLAMPSLAQTVKPPQVTWDWWRAGEIYKKGYTPGSQRDQKIASRYYRKAAEMGNDSAAYALAEMYENGIGVKQNYAEAIKWYREAANAGNKYAQFRVGWFYEQGLGVRKNMAEAARWYIRSAAKDNEWAYHMLGFMLADGNGVRKDLALARKYLEISVPRTNDDWGKWKLATLIRSQDPGRSRKLLREAAAAGNLEARKALRETRR</sequence>
<dbReference type="SUPFAM" id="SSF81901">
    <property type="entry name" value="HCP-like"/>
    <property type="match status" value="1"/>
</dbReference>
<evidence type="ECO:0000313" key="1">
    <source>
        <dbReference type="EMBL" id="KKN63303.1"/>
    </source>
</evidence>
<dbReference type="InterPro" id="IPR050767">
    <property type="entry name" value="Sel1_AlgK"/>
</dbReference>
<proteinExistence type="predicted"/>
<dbReference type="Pfam" id="PF08238">
    <property type="entry name" value="Sel1"/>
    <property type="match status" value="5"/>
</dbReference>
<name>A0A0F9VBZ0_9ZZZZ</name>
<dbReference type="Gene3D" id="1.25.40.10">
    <property type="entry name" value="Tetratricopeptide repeat domain"/>
    <property type="match status" value="1"/>
</dbReference>
<dbReference type="PANTHER" id="PTHR11102">
    <property type="entry name" value="SEL-1-LIKE PROTEIN"/>
    <property type="match status" value="1"/>
</dbReference>
<dbReference type="SMART" id="SM00671">
    <property type="entry name" value="SEL1"/>
    <property type="match status" value="4"/>
</dbReference>
<dbReference type="EMBL" id="LAZR01000594">
    <property type="protein sequence ID" value="KKN63303.1"/>
    <property type="molecule type" value="Genomic_DNA"/>
</dbReference>